<dbReference type="Proteomes" id="UP000663891">
    <property type="component" value="Unassembled WGS sequence"/>
</dbReference>
<dbReference type="InterPro" id="IPR001611">
    <property type="entry name" value="Leu-rich_rpt"/>
</dbReference>
<proteinExistence type="predicted"/>
<organism evidence="2 3">
    <name type="scientific">Adineta steineri</name>
    <dbReference type="NCBI Taxonomy" id="433720"/>
    <lineage>
        <taxon>Eukaryota</taxon>
        <taxon>Metazoa</taxon>
        <taxon>Spiralia</taxon>
        <taxon>Gnathifera</taxon>
        <taxon>Rotifera</taxon>
        <taxon>Eurotatoria</taxon>
        <taxon>Bdelloidea</taxon>
        <taxon>Adinetida</taxon>
        <taxon>Adinetidae</taxon>
        <taxon>Adineta</taxon>
    </lineage>
</organism>
<gene>
    <name evidence="2" type="ORF">VCS650_LOCUS43153</name>
</gene>
<dbReference type="Pfam" id="PF13516">
    <property type="entry name" value="LRR_6"/>
    <property type="match status" value="1"/>
</dbReference>
<evidence type="ECO:0000259" key="1">
    <source>
        <dbReference type="PROSITE" id="PS50181"/>
    </source>
</evidence>
<dbReference type="SUPFAM" id="SSF52047">
    <property type="entry name" value="RNI-like"/>
    <property type="match status" value="1"/>
</dbReference>
<protein>
    <recommendedName>
        <fullName evidence="1">F-box domain-containing protein</fullName>
    </recommendedName>
</protein>
<dbReference type="OrthoDB" id="9979103at2759"/>
<dbReference type="AlphaFoldDB" id="A0A815UFM5"/>
<evidence type="ECO:0000313" key="3">
    <source>
        <dbReference type="Proteomes" id="UP000663891"/>
    </source>
</evidence>
<accession>A0A815UFM5</accession>
<evidence type="ECO:0000313" key="2">
    <source>
        <dbReference type="EMBL" id="CAF1518391.1"/>
    </source>
</evidence>
<comment type="caution">
    <text evidence="2">The sequence shown here is derived from an EMBL/GenBank/DDBJ whole genome shotgun (WGS) entry which is preliminary data.</text>
</comment>
<name>A0A815UFM5_9BILA</name>
<feature type="domain" description="F-box" evidence="1">
    <location>
        <begin position="1"/>
        <end position="48"/>
    </location>
</feature>
<dbReference type="PROSITE" id="PS50181">
    <property type="entry name" value="FBOX"/>
    <property type="match status" value="1"/>
</dbReference>
<dbReference type="EMBL" id="CAJNON010002888">
    <property type="protein sequence ID" value="CAF1518391.1"/>
    <property type="molecule type" value="Genomic_DNA"/>
</dbReference>
<sequence length="111" mass="12945">MPSLHELPVEIIYQILDHIDQVTILLSIRNVCIRLNTITDQYRRYQTLTTLNLSYKRIGNREVQRIVNALQLNKTLTALYLQGNNIDSQGIQDLANVLIHNKVLQWPIFFS</sequence>
<dbReference type="Gene3D" id="3.80.10.10">
    <property type="entry name" value="Ribonuclease Inhibitor"/>
    <property type="match status" value="1"/>
</dbReference>
<dbReference type="InterPro" id="IPR001810">
    <property type="entry name" value="F-box_dom"/>
</dbReference>
<dbReference type="InterPro" id="IPR032675">
    <property type="entry name" value="LRR_dom_sf"/>
</dbReference>
<reference evidence="2" key="1">
    <citation type="submission" date="2021-02" db="EMBL/GenBank/DDBJ databases">
        <authorList>
            <person name="Nowell W R."/>
        </authorList>
    </citation>
    <scope>NUCLEOTIDE SEQUENCE</scope>
</reference>